<keyword evidence="11" id="KW-0460">Magnesium</keyword>
<dbReference type="EC" id="2.7.1.71" evidence="3 11"/>
<dbReference type="EMBL" id="CP063458">
    <property type="protein sequence ID" value="QOV88625.1"/>
    <property type="molecule type" value="Genomic_DNA"/>
</dbReference>
<dbReference type="KEGG" id="hbs:IPV69_20640"/>
<dbReference type="CDD" id="cd00464">
    <property type="entry name" value="SK"/>
    <property type="match status" value="1"/>
</dbReference>
<dbReference type="Gene3D" id="3.40.50.300">
    <property type="entry name" value="P-loop containing nucleotide triphosphate hydrolases"/>
    <property type="match status" value="1"/>
</dbReference>
<comment type="pathway">
    <text evidence="1 11">Metabolic intermediate biosynthesis; chorismate biosynthesis; chorismate from D-erythrose 4-phosphate and phosphoenolpyruvate: step 5/7.</text>
</comment>
<dbReference type="GO" id="GO:0009423">
    <property type="term" value="P:chorismate biosynthetic process"/>
    <property type="evidence" value="ECO:0007669"/>
    <property type="project" value="UniProtKB-UniRule"/>
</dbReference>
<dbReference type="InterPro" id="IPR000623">
    <property type="entry name" value="Shikimate_kinase/TSH1"/>
</dbReference>
<accession>A0A7M2WSX2</accession>
<name>A0A7M2WSX2_9BACT</name>
<evidence type="ECO:0000256" key="4">
    <source>
        <dbReference type="ARBA" id="ARBA00022605"/>
    </source>
</evidence>
<dbReference type="PANTHER" id="PTHR21087:SF16">
    <property type="entry name" value="SHIKIMATE KINASE 1, CHLOROPLASTIC"/>
    <property type="match status" value="1"/>
</dbReference>
<keyword evidence="5 11" id="KW-0808">Transferase</keyword>
<evidence type="ECO:0000256" key="7">
    <source>
        <dbReference type="ARBA" id="ARBA00022777"/>
    </source>
</evidence>
<keyword evidence="11" id="KW-0479">Metal-binding</keyword>
<keyword evidence="13" id="KW-1185">Reference proteome</keyword>
<feature type="binding site" evidence="11">
    <location>
        <position position="32"/>
    </location>
    <ligand>
        <name>substrate</name>
    </ligand>
</feature>
<evidence type="ECO:0000256" key="1">
    <source>
        <dbReference type="ARBA" id="ARBA00004842"/>
    </source>
</evidence>
<sequence>MSVFLIGYRGSGKSTVGRRLADRLWQTFLDSDELIVKQAGMTIKAIFEAEGEVGFRDRETLVVRELAMLDEQVVALGGGAVLREENRKAIHDRGHKVIYLRCEPEELHRRIQGDPATAANRPALSTLGGGIEEVRAKLAEREPIYRATMSAELDVTNLSPEDATVYIARML</sequence>
<feature type="binding site" evidence="11">
    <location>
        <begin position="10"/>
        <end position="15"/>
    </location>
    <ligand>
        <name>ATP</name>
        <dbReference type="ChEBI" id="CHEBI:30616"/>
    </ligand>
</feature>
<comment type="cofactor">
    <cofactor evidence="11">
        <name>Mg(2+)</name>
        <dbReference type="ChEBI" id="CHEBI:18420"/>
    </cofactor>
    <text evidence="11">Binds 1 Mg(2+) ion per subunit.</text>
</comment>
<evidence type="ECO:0000313" key="13">
    <source>
        <dbReference type="Proteomes" id="UP000593765"/>
    </source>
</evidence>
<feature type="binding site" evidence="11">
    <location>
        <position position="141"/>
    </location>
    <ligand>
        <name>substrate</name>
    </ligand>
</feature>
<dbReference type="InterPro" id="IPR023000">
    <property type="entry name" value="Shikimate_kinase_CS"/>
</dbReference>
<dbReference type="GO" id="GO:0009073">
    <property type="term" value="P:aromatic amino acid family biosynthetic process"/>
    <property type="evidence" value="ECO:0007669"/>
    <property type="project" value="UniProtKB-KW"/>
</dbReference>
<dbReference type="SUPFAM" id="SSF52540">
    <property type="entry name" value="P-loop containing nucleoside triphosphate hydrolases"/>
    <property type="match status" value="1"/>
</dbReference>
<protein>
    <recommendedName>
        <fullName evidence="3 11">Shikimate kinase</fullName>
        <shortName evidence="11">SK</shortName>
        <ecNumber evidence="3 11">2.7.1.71</ecNumber>
    </recommendedName>
</protein>
<feature type="binding site" evidence="11">
    <location>
        <position position="121"/>
    </location>
    <ligand>
        <name>ATP</name>
        <dbReference type="ChEBI" id="CHEBI:30616"/>
    </ligand>
</feature>
<evidence type="ECO:0000256" key="2">
    <source>
        <dbReference type="ARBA" id="ARBA00006997"/>
    </source>
</evidence>
<keyword evidence="6 11" id="KW-0547">Nucleotide-binding</keyword>
<comment type="subcellular location">
    <subcellularLocation>
        <location evidence="11">Cytoplasm</location>
    </subcellularLocation>
</comment>
<evidence type="ECO:0000256" key="8">
    <source>
        <dbReference type="ARBA" id="ARBA00022840"/>
    </source>
</evidence>
<keyword evidence="7 11" id="KW-0418">Kinase</keyword>
<proteinExistence type="inferred from homology"/>
<dbReference type="GO" id="GO:0004765">
    <property type="term" value="F:shikimate kinase activity"/>
    <property type="evidence" value="ECO:0007669"/>
    <property type="project" value="UniProtKB-UniRule"/>
</dbReference>
<comment type="catalytic activity">
    <reaction evidence="10 11">
        <text>shikimate + ATP = 3-phosphoshikimate + ADP + H(+)</text>
        <dbReference type="Rhea" id="RHEA:13121"/>
        <dbReference type="ChEBI" id="CHEBI:15378"/>
        <dbReference type="ChEBI" id="CHEBI:30616"/>
        <dbReference type="ChEBI" id="CHEBI:36208"/>
        <dbReference type="ChEBI" id="CHEBI:145989"/>
        <dbReference type="ChEBI" id="CHEBI:456216"/>
        <dbReference type="EC" id="2.7.1.71"/>
    </reaction>
</comment>
<dbReference type="Pfam" id="PF01202">
    <property type="entry name" value="SKI"/>
    <property type="match status" value="1"/>
</dbReference>
<keyword evidence="4 11" id="KW-0028">Amino-acid biosynthesis</keyword>
<dbReference type="UniPathway" id="UPA00053">
    <property type="reaction ID" value="UER00088"/>
</dbReference>
<dbReference type="PRINTS" id="PR01100">
    <property type="entry name" value="SHIKIMTKNASE"/>
</dbReference>
<dbReference type="PROSITE" id="PS01128">
    <property type="entry name" value="SHIKIMATE_KINASE"/>
    <property type="match status" value="1"/>
</dbReference>
<comment type="similarity">
    <text evidence="2 11">Belongs to the shikimate kinase family.</text>
</comment>
<evidence type="ECO:0000256" key="9">
    <source>
        <dbReference type="ARBA" id="ARBA00023141"/>
    </source>
</evidence>
<feature type="binding site" evidence="11">
    <location>
        <position position="78"/>
    </location>
    <ligand>
        <name>substrate</name>
    </ligand>
</feature>
<keyword evidence="9 11" id="KW-0057">Aromatic amino acid biosynthesis</keyword>
<dbReference type="RefSeq" id="WP_206291618.1">
    <property type="nucleotide sequence ID" value="NZ_CP063458.1"/>
</dbReference>
<feature type="binding site" evidence="11">
    <location>
        <position position="56"/>
    </location>
    <ligand>
        <name>substrate</name>
    </ligand>
</feature>
<dbReference type="GO" id="GO:0008652">
    <property type="term" value="P:amino acid biosynthetic process"/>
    <property type="evidence" value="ECO:0007669"/>
    <property type="project" value="UniProtKB-KW"/>
</dbReference>
<comment type="caution">
    <text evidence="11">Lacks conserved residue(s) required for the propagation of feature annotation.</text>
</comment>
<evidence type="ECO:0000256" key="6">
    <source>
        <dbReference type="ARBA" id="ARBA00022741"/>
    </source>
</evidence>
<comment type="function">
    <text evidence="11">Catalyzes the specific phosphorylation of the 3-hydroxyl group of shikimic acid using ATP as a cosubstrate.</text>
</comment>
<evidence type="ECO:0000256" key="11">
    <source>
        <dbReference type="HAMAP-Rule" id="MF_00109"/>
    </source>
</evidence>
<dbReference type="InterPro" id="IPR027417">
    <property type="entry name" value="P-loop_NTPase"/>
</dbReference>
<keyword evidence="11" id="KW-0963">Cytoplasm</keyword>
<dbReference type="PANTHER" id="PTHR21087">
    <property type="entry name" value="SHIKIMATE KINASE"/>
    <property type="match status" value="1"/>
</dbReference>
<evidence type="ECO:0000256" key="3">
    <source>
        <dbReference type="ARBA" id="ARBA00012154"/>
    </source>
</evidence>
<evidence type="ECO:0000256" key="10">
    <source>
        <dbReference type="ARBA" id="ARBA00048567"/>
    </source>
</evidence>
<dbReference type="Proteomes" id="UP000593765">
    <property type="component" value="Chromosome"/>
</dbReference>
<feature type="binding site" evidence="11">
    <location>
        <position position="14"/>
    </location>
    <ligand>
        <name>Mg(2+)</name>
        <dbReference type="ChEBI" id="CHEBI:18420"/>
    </ligand>
</feature>
<dbReference type="InterPro" id="IPR031322">
    <property type="entry name" value="Shikimate/glucono_kinase"/>
</dbReference>
<dbReference type="AlphaFoldDB" id="A0A7M2WSX2"/>
<dbReference type="GO" id="GO:0005829">
    <property type="term" value="C:cytosol"/>
    <property type="evidence" value="ECO:0007669"/>
    <property type="project" value="TreeGrafter"/>
</dbReference>
<evidence type="ECO:0000256" key="5">
    <source>
        <dbReference type="ARBA" id="ARBA00022679"/>
    </source>
</evidence>
<gene>
    <name evidence="11" type="primary">aroK</name>
    <name evidence="12" type="ORF">IPV69_20640</name>
</gene>
<dbReference type="GO" id="GO:0000287">
    <property type="term" value="F:magnesium ion binding"/>
    <property type="evidence" value="ECO:0007669"/>
    <property type="project" value="UniProtKB-UniRule"/>
</dbReference>
<dbReference type="HAMAP" id="MF_00109">
    <property type="entry name" value="Shikimate_kinase"/>
    <property type="match status" value="1"/>
</dbReference>
<evidence type="ECO:0000313" key="12">
    <source>
        <dbReference type="EMBL" id="QOV88625.1"/>
    </source>
</evidence>
<reference evidence="12 13" key="1">
    <citation type="submission" date="2020-10" db="EMBL/GenBank/DDBJ databases">
        <title>Wide distribution of Phycisphaera-like planctomycetes from WD2101 soil group in peatlands and genome analysis of the first cultivated representative.</title>
        <authorList>
            <person name="Dedysh S.N."/>
            <person name="Beletsky A.V."/>
            <person name="Ivanova A."/>
            <person name="Kulichevskaya I.S."/>
            <person name="Suzina N.E."/>
            <person name="Philippov D.A."/>
            <person name="Rakitin A.L."/>
            <person name="Mardanov A.V."/>
            <person name="Ravin N.V."/>
        </authorList>
    </citation>
    <scope>NUCLEOTIDE SEQUENCE [LARGE SCALE GENOMIC DNA]</scope>
    <source>
        <strain evidence="12 13">M1803</strain>
    </source>
</reference>
<keyword evidence="8 11" id="KW-0067">ATP-binding</keyword>
<comment type="subunit">
    <text evidence="11">Monomer.</text>
</comment>
<dbReference type="GO" id="GO:0005524">
    <property type="term" value="F:ATP binding"/>
    <property type="evidence" value="ECO:0007669"/>
    <property type="project" value="UniProtKB-UniRule"/>
</dbReference>
<organism evidence="12 13">
    <name type="scientific">Humisphaera borealis</name>
    <dbReference type="NCBI Taxonomy" id="2807512"/>
    <lineage>
        <taxon>Bacteria</taxon>
        <taxon>Pseudomonadati</taxon>
        <taxon>Planctomycetota</taxon>
        <taxon>Phycisphaerae</taxon>
        <taxon>Tepidisphaerales</taxon>
        <taxon>Tepidisphaeraceae</taxon>
        <taxon>Humisphaera</taxon>
    </lineage>
</organism>